<dbReference type="PANTHER" id="PTHR46731:SF1">
    <property type="entry name" value="F-BOX ONLY PROTEIN 15"/>
    <property type="match status" value="1"/>
</dbReference>
<dbReference type="STRING" id="28743.ENSCVAP00000021046"/>
<evidence type="ECO:0000313" key="3">
    <source>
        <dbReference type="Proteomes" id="UP000265020"/>
    </source>
</evidence>
<dbReference type="Gene3D" id="1.20.1280.50">
    <property type="match status" value="1"/>
</dbReference>
<dbReference type="Ensembl" id="ENSCVAT00000012794.1">
    <property type="protein sequence ID" value="ENSCVAP00000021046.1"/>
    <property type="gene ID" value="ENSCVAG00000002842.1"/>
</dbReference>
<reference evidence="2" key="1">
    <citation type="submission" date="2025-08" db="UniProtKB">
        <authorList>
            <consortium name="Ensembl"/>
        </authorList>
    </citation>
    <scope>IDENTIFICATION</scope>
</reference>
<dbReference type="InterPro" id="IPR036047">
    <property type="entry name" value="F-box-like_dom_sf"/>
</dbReference>
<feature type="domain" description="F-box" evidence="1">
    <location>
        <begin position="26"/>
        <end position="72"/>
    </location>
</feature>
<dbReference type="SMART" id="SM00256">
    <property type="entry name" value="FBOX"/>
    <property type="match status" value="1"/>
</dbReference>
<proteinExistence type="predicted"/>
<accession>A0A3Q2DMV9</accession>
<evidence type="ECO:0000313" key="2">
    <source>
        <dbReference type="Ensembl" id="ENSCVAP00000021046.1"/>
    </source>
</evidence>
<protein>
    <submittedName>
        <fullName evidence="2">F-box only protein 15-like</fullName>
    </submittedName>
</protein>
<reference evidence="2" key="2">
    <citation type="submission" date="2025-09" db="UniProtKB">
        <authorList>
            <consortium name="Ensembl"/>
        </authorList>
    </citation>
    <scope>IDENTIFICATION</scope>
</reference>
<dbReference type="CDD" id="cd22093">
    <property type="entry name" value="F-box_FBXO15"/>
    <property type="match status" value="1"/>
</dbReference>
<dbReference type="SUPFAM" id="SSF81383">
    <property type="entry name" value="F-box domain"/>
    <property type="match status" value="1"/>
</dbReference>
<dbReference type="GO" id="GO:0019005">
    <property type="term" value="C:SCF ubiquitin ligase complex"/>
    <property type="evidence" value="ECO:0007669"/>
    <property type="project" value="TreeGrafter"/>
</dbReference>
<dbReference type="OMA" id="CISHVSK"/>
<dbReference type="Pfam" id="PF12937">
    <property type="entry name" value="F-box-like"/>
    <property type="match status" value="1"/>
</dbReference>
<dbReference type="AlphaFoldDB" id="A0A3Q2DMV9"/>
<dbReference type="PROSITE" id="PS50181">
    <property type="entry name" value="FBOX"/>
    <property type="match status" value="1"/>
</dbReference>
<dbReference type="InterPro" id="IPR001810">
    <property type="entry name" value="F-box_dom"/>
</dbReference>
<sequence length="396" mass="45887">HLAPVFLRAVKSLVDEISQVYQPSPLLDFLRLPYEILIKILSYLDPPSLFCVGHVSRLFNRLSNDDFLWHRIYMSKFNKRMWKPKSADTHAVTDNRAEPMEDGSISRWKKLYFNLMTGQEMKKWMKLLREISPSTGLPWQTVSVLRNLNVSWELTLCSHNGKEHRLEQSKGHFFESSMILCWSLGICLKFYQISSIRLHGIRMEPQGSSESRKSNWRSLILELATETLHLYIGTDKRMRVLLLQPSVIMGFWAECQEVAFIMVSLHFHKLVEKSLLGSKACPYFGTGELPPVVDSDPELGLHGYTLHLNCCIMGLTLLDEFQLPFWCVSSPIYITMASRKPSSDYGGHEFQMVYRSPEGEVKMLLVWLQEQKQVFLIGLTAYISVAKLNKHFKREY</sequence>
<dbReference type="Proteomes" id="UP000265020">
    <property type="component" value="Unassembled WGS sequence"/>
</dbReference>
<organism evidence="2 3">
    <name type="scientific">Cyprinodon variegatus</name>
    <name type="common">Sheepshead minnow</name>
    <dbReference type="NCBI Taxonomy" id="28743"/>
    <lineage>
        <taxon>Eukaryota</taxon>
        <taxon>Metazoa</taxon>
        <taxon>Chordata</taxon>
        <taxon>Craniata</taxon>
        <taxon>Vertebrata</taxon>
        <taxon>Euteleostomi</taxon>
        <taxon>Actinopterygii</taxon>
        <taxon>Neopterygii</taxon>
        <taxon>Teleostei</taxon>
        <taxon>Neoteleostei</taxon>
        <taxon>Acanthomorphata</taxon>
        <taxon>Ovalentaria</taxon>
        <taxon>Atherinomorphae</taxon>
        <taxon>Cyprinodontiformes</taxon>
        <taxon>Cyprinodontidae</taxon>
        <taxon>Cyprinodon</taxon>
    </lineage>
</organism>
<evidence type="ECO:0000259" key="1">
    <source>
        <dbReference type="PROSITE" id="PS50181"/>
    </source>
</evidence>
<name>A0A3Q2DMV9_CYPVA</name>
<dbReference type="GeneTree" id="ENSGT00390000017498"/>
<dbReference type="PANTHER" id="PTHR46731">
    <property type="entry name" value="F-BOX ONLY PROTEIN 15"/>
    <property type="match status" value="1"/>
</dbReference>
<keyword evidence="3" id="KW-1185">Reference proteome</keyword>